<keyword evidence="10 15" id="KW-0472">Membrane</keyword>
<evidence type="ECO:0000256" key="6">
    <source>
        <dbReference type="ARBA" id="ARBA00022781"/>
    </source>
</evidence>
<accession>F3Y6Q9</accession>
<name>F3Y6Q9_9TELE</name>
<feature type="transmembrane region" description="Helical" evidence="15">
    <location>
        <begin position="6"/>
        <end position="25"/>
    </location>
</feature>
<keyword evidence="4 14" id="KW-0138">CF(0)</keyword>
<evidence type="ECO:0000256" key="15">
    <source>
        <dbReference type="SAM" id="Phobius"/>
    </source>
</evidence>
<dbReference type="InterPro" id="IPR050635">
    <property type="entry name" value="ATPase_protein_8"/>
</dbReference>
<dbReference type="EMBL" id="AP011400">
    <property type="protein sequence ID" value="BAK23060.1"/>
    <property type="molecule type" value="Genomic_DNA"/>
</dbReference>
<proteinExistence type="inferred from homology"/>
<keyword evidence="6 14" id="KW-0375">Hydrogen ion transport</keyword>
<comment type="subunit">
    <text evidence="13">Component of the ATP synthase complex composed at least of ATP5F1A/subunit alpha, ATP5F1B/subunit beta, ATP5MC1/subunit c (homooctomer), MT-ATP6/subunit a, MT-ATP8/subunit 8, ATP5ME/subunit e, ATP5MF/subunit f, ATP5MG/subunit g, ATP5MK/subunit k, ATP5MJ/subunit j, ATP5F1C/subunit gamma, ATP5F1D/subunit delta, ATP5F1E/subunit epsilon, ATP5PF/subunit F6, ATP5PB/subunit b, ATP5PD/subunit d, ATP5PO/subunit OSCP. ATP synthase complex consists of a soluble F(1) head domain (subunits alpha(3) and beta(3)) - the catalytic core - and a membrane F(0) domain - the membrane proton channel (subunits c, a, 8, e, f, g, k and j). These two domains are linked by a central stalk (subunits gamma, delta, and epsilon) rotating inside the F1 region and a stationary peripheral stalk (subunits F6, b, d, and OSCP).</text>
</comment>
<comment type="similarity">
    <text evidence="2 14">Belongs to the ATPase protein 8 family.</text>
</comment>
<evidence type="ECO:0000256" key="10">
    <source>
        <dbReference type="ARBA" id="ARBA00023136"/>
    </source>
</evidence>
<dbReference type="GO" id="GO:0045259">
    <property type="term" value="C:proton-transporting ATP synthase complex"/>
    <property type="evidence" value="ECO:0007669"/>
    <property type="project" value="UniProtKB-KW"/>
</dbReference>
<dbReference type="PANTHER" id="PTHR39937">
    <property type="entry name" value="ATP SYNTHASE PROTEIN 8"/>
    <property type="match status" value="1"/>
</dbReference>
<comment type="function">
    <text evidence="12">Subunit 8, of the mitochondrial membrane ATP synthase complex (F(1)F(0) ATP synthase or Complex V) that produces ATP from ADP in the presence of a proton gradient across the membrane which is generated by electron transport complexes of the respiratory chain. ATP synthase complex consist of a soluble F(1) head domain - the catalytic core - and a membrane F(1) domain - the membrane proton channel. These two domains are linked by a central stalk rotating inside the F(1) region and a stationary peripheral stalk. During catalysis, ATP synthesis in the catalytic domain of F(1) is coupled via a rotary mechanism of the central stalk subunits to proton translocation. In vivo, can only synthesize ATP although its ATP hydrolase activity can be activated artificially in vitro. Part of the complex F(0) domain.</text>
</comment>
<evidence type="ECO:0000256" key="7">
    <source>
        <dbReference type="ARBA" id="ARBA00022989"/>
    </source>
</evidence>
<keyword evidence="5 14" id="KW-0812">Transmembrane</keyword>
<evidence type="ECO:0000256" key="4">
    <source>
        <dbReference type="ARBA" id="ARBA00022547"/>
    </source>
</evidence>
<dbReference type="GO" id="GO:0031966">
    <property type="term" value="C:mitochondrial membrane"/>
    <property type="evidence" value="ECO:0007669"/>
    <property type="project" value="UniProtKB-SubCell"/>
</dbReference>
<dbReference type="PANTHER" id="PTHR39937:SF1">
    <property type="entry name" value="ATP SYNTHASE PROTEIN 8"/>
    <property type="match status" value="1"/>
</dbReference>
<evidence type="ECO:0000256" key="13">
    <source>
        <dbReference type="ARBA" id="ARBA00064647"/>
    </source>
</evidence>
<evidence type="ECO:0000256" key="9">
    <source>
        <dbReference type="ARBA" id="ARBA00023128"/>
    </source>
</evidence>
<gene>
    <name evidence="16" type="primary">ATPase 8</name>
</gene>
<organism evidence="16">
    <name type="scientific">Horadandia atukorali</name>
    <name type="common">golden rasbora</name>
    <dbReference type="NCBI Taxonomy" id="432411"/>
    <lineage>
        <taxon>Eukaryota</taxon>
        <taxon>Metazoa</taxon>
        <taxon>Chordata</taxon>
        <taxon>Craniata</taxon>
        <taxon>Vertebrata</taxon>
        <taxon>Euteleostomi</taxon>
        <taxon>Actinopterygii</taxon>
        <taxon>Neopterygii</taxon>
        <taxon>Teleostei</taxon>
        <taxon>Ostariophysi</taxon>
        <taxon>Cypriniformes</taxon>
        <taxon>Danionidae</taxon>
        <taxon>Rasborinae</taxon>
        <taxon>Horadandia</taxon>
    </lineage>
</organism>
<evidence type="ECO:0000256" key="5">
    <source>
        <dbReference type="ARBA" id="ARBA00022692"/>
    </source>
</evidence>
<dbReference type="Pfam" id="PF00895">
    <property type="entry name" value="ATP-synt_8"/>
    <property type="match status" value="1"/>
</dbReference>
<keyword evidence="11" id="KW-0066">ATP synthesis</keyword>
<evidence type="ECO:0000313" key="16">
    <source>
        <dbReference type="EMBL" id="BAK23060.1"/>
    </source>
</evidence>
<comment type="subcellular location">
    <subcellularLocation>
        <location evidence="1 14">Mitochondrion membrane</location>
        <topology evidence="1 14">Single-pass membrane protein</topology>
    </subcellularLocation>
</comment>
<keyword evidence="7 15" id="KW-1133">Transmembrane helix</keyword>
<evidence type="ECO:0000256" key="8">
    <source>
        <dbReference type="ARBA" id="ARBA00023065"/>
    </source>
</evidence>
<evidence type="ECO:0000256" key="2">
    <source>
        <dbReference type="ARBA" id="ARBA00008892"/>
    </source>
</evidence>
<dbReference type="AlphaFoldDB" id="F3Y6Q9"/>
<evidence type="ECO:0000256" key="12">
    <source>
        <dbReference type="ARBA" id="ARBA00053067"/>
    </source>
</evidence>
<dbReference type="GO" id="GO:0015986">
    <property type="term" value="P:proton motive force-driven ATP synthesis"/>
    <property type="evidence" value="ECO:0007669"/>
    <property type="project" value="InterPro"/>
</dbReference>
<dbReference type="InterPro" id="IPR001421">
    <property type="entry name" value="ATP8_metazoa"/>
</dbReference>
<evidence type="ECO:0000256" key="1">
    <source>
        <dbReference type="ARBA" id="ARBA00004304"/>
    </source>
</evidence>
<evidence type="ECO:0000256" key="11">
    <source>
        <dbReference type="ARBA" id="ARBA00023310"/>
    </source>
</evidence>
<evidence type="ECO:0000256" key="3">
    <source>
        <dbReference type="ARBA" id="ARBA00022448"/>
    </source>
</evidence>
<protein>
    <recommendedName>
        <fullName evidence="14">ATP synthase complex subunit 8</fullName>
    </recommendedName>
</protein>
<keyword evidence="9 14" id="KW-0496">Mitochondrion</keyword>
<evidence type="ECO:0000256" key="14">
    <source>
        <dbReference type="RuleBase" id="RU003661"/>
    </source>
</evidence>
<keyword evidence="3 14" id="KW-0813">Transport</keyword>
<geneLocation type="mitochondrion" evidence="16"/>
<reference evidence="16" key="1">
    <citation type="journal article" date="2010" name="Mol. Phylogenet. Evol.">
        <title>Systematics of the subfamily Danioninae (Teleostei: Cypriniformes: Cyprinidae).</title>
        <authorList>
            <person name="Tang K.L."/>
            <person name="Agnew M.K."/>
            <person name="Hirt M.V."/>
            <person name="Sado T."/>
            <person name="Schneider L.M."/>
            <person name="Freyhof J."/>
            <person name="Sulaiman Z."/>
            <person name="Swartz E."/>
            <person name="Vidthayanon C."/>
            <person name="Miya M."/>
            <person name="Saitoh K."/>
            <person name="Simons A.M."/>
            <person name="Wood R.M."/>
            <person name="Mayden R.L."/>
        </authorList>
    </citation>
    <scope>NUCLEOTIDE SEQUENCE</scope>
    <source>
        <strain evidence="16">CBM ZF 11375</strain>
    </source>
</reference>
<sequence length="54" mass="6531">MPQLDPIPWFMIFIFSWAVLLTSTMTKVTNHTQPNEFVTLDVKKYQNPNWTWSW</sequence>
<keyword evidence="8 14" id="KW-0406">Ion transport</keyword>
<dbReference type="GO" id="GO:0015078">
    <property type="term" value="F:proton transmembrane transporter activity"/>
    <property type="evidence" value="ECO:0007669"/>
    <property type="project" value="InterPro"/>
</dbReference>